<dbReference type="EMBL" id="JABWQX010000003">
    <property type="protein sequence ID" value="MBC3395678.1"/>
    <property type="molecule type" value="Genomic_DNA"/>
</dbReference>
<dbReference type="Pfam" id="PF13166">
    <property type="entry name" value="AAA_13"/>
    <property type="match status" value="1"/>
</dbReference>
<dbReference type="InterPro" id="IPR027417">
    <property type="entry name" value="P-loop_NTPase"/>
</dbReference>
<keyword evidence="1" id="KW-0175">Coiled coil</keyword>
<accession>A0A923FN98</accession>
<dbReference type="RefSeq" id="WP_186643348.1">
    <property type="nucleotide sequence ID" value="NZ_JABWQX020000006.1"/>
</dbReference>
<reference evidence="3" key="2">
    <citation type="submission" date="2020-07" db="EMBL/GenBank/DDBJ databases">
        <authorList>
            <person name="Lood C."/>
            <person name="Girard L."/>
        </authorList>
    </citation>
    <scope>NUCLEOTIDE SEQUENCE</scope>
    <source>
        <strain evidence="3">SWRI102</strain>
    </source>
</reference>
<feature type="coiled-coil region" evidence="1">
    <location>
        <begin position="96"/>
        <end position="130"/>
    </location>
</feature>
<dbReference type="Gene3D" id="3.40.50.300">
    <property type="entry name" value="P-loop containing nucleotide triphosphate hydrolases"/>
    <property type="match status" value="2"/>
</dbReference>
<feature type="domain" description="Protein CR006 P-loop" evidence="2">
    <location>
        <begin position="16"/>
        <end position="704"/>
    </location>
</feature>
<dbReference type="InterPro" id="IPR026866">
    <property type="entry name" value="CR006_AAA"/>
</dbReference>
<dbReference type="Proteomes" id="UP000659438">
    <property type="component" value="Unassembled WGS sequence"/>
</dbReference>
<sequence>MIKELNIDGVTSYKSQSTFSPTNKTSLIYGLNGAGKSTISEFLYNQGAPKFAKCSIKTSQECEILVYNQSFLNDYFYEEDNLKGIFTLSKENKVALQQIEADTKELEKHLITQQDNLKLATEAVSKLEQEKIKASGKVWEIKTNFSGGDRVLEFCLESLKRTELLFQHIIGLPLPDSAPGYTVDDLKAEASSIEGEGAAPFTTIPIISAGWLSIEGDSLWSKVIVGSQEGSVAEFIAKAGNSDWVKQGLQFISDEEDPQTCPFCQQETVTKTIIDSIRRVFDEAYEQDIEQLELIKAQYEALTSRLNIQDIANSPLANKELVEAWTIACEALKASIRENILHIGNKIKSPSTPTTLTDTSLTVNLINNLLNNLNDKIGAHNDKLANKTKTKDGIKSRFWTLMRWDYDQTISAYSQSASELKDEISKISQEATKVDADVAASKGKIANLRKQTVNIEESIENINAGLVEIGIDGFSVVPYGENFYRVSRATEQENAFHSLSEGEKTVISFLYFMELCKGQKTASAVPQAKVVVIDDPISSLSHLYVFNIGQLIKKYLINDDLYKQVFVLTHSLYFFYELTHTNHKTRGDTQNLFRVFKNTNGSSVIPMKYEEIQNDYQSYWSIIKDQASPPALIANCMRNIIEYFFNFVQKKDFNNVFQKPALSTDKFTTFYRYMNRESHSLGQNIFDIKEFDHQVFKDGLRLIFEECGYSEHYDAMSK</sequence>
<protein>
    <submittedName>
        <fullName evidence="3">AAA family ATPase</fullName>
    </submittedName>
</protein>
<dbReference type="AlphaFoldDB" id="A0A923FN98"/>
<proteinExistence type="predicted"/>
<evidence type="ECO:0000256" key="1">
    <source>
        <dbReference type="SAM" id="Coils"/>
    </source>
</evidence>
<evidence type="ECO:0000259" key="2">
    <source>
        <dbReference type="Pfam" id="PF13166"/>
    </source>
</evidence>
<keyword evidence="5" id="KW-1185">Reference proteome</keyword>
<name>A0A923FN98_9PSED</name>
<feature type="coiled-coil region" evidence="1">
    <location>
        <begin position="370"/>
        <end position="437"/>
    </location>
</feature>
<comment type="caution">
    <text evidence="3">The sequence shown here is derived from an EMBL/GenBank/DDBJ whole genome shotgun (WGS) entry which is preliminary data.</text>
</comment>
<evidence type="ECO:0000313" key="5">
    <source>
        <dbReference type="Proteomes" id="UP000659438"/>
    </source>
</evidence>
<evidence type="ECO:0000313" key="4">
    <source>
        <dbReference type="EMBL" id="MBV4554450.1"/>
    </source>
</evidence>
<gene>
    <name evidence="4" type="ORF">HU742_025190</name>
    <name evidence="3" type="ORF">HU742_10710</name>
</gene>
<organism evidence="3">
    <name type="scientific">Pseudomonas marvdashtae</name>
    <dbReference type="NCBI Taxonomy" id="2745500"/>
    <lineage>
        <taxon>Bacteria</taxon>
        <taxon>Pseudomonadati</taxon>
        <taxon>Pseudomonadota</taxon>
        <taxon>Gammaproteobacteria</taxon>
        <taxon>Pseudomonadales</taxon>
        <taxon>Pseudomonadaceae</taxon>
        <taxon>Pseudomonas</taxon>
    </lineage>
</organism>
<evidence type="ECO:0000313" key="3">
    <source>
        <dbReference type="EMBL" id="MBC3395678.1"/>
    </source>
</evidence>
<reference evidence="3 5" key="1">
    <citation type="journal article" date="2020" name="Microorganisms">
        <title>Reliable Identification of Environmental Pseudomonas Isolates Using the rpoD Gene.</title>
        <authorList>
            <consortium name="The Broad Institute Genome Sequencing Platform"/>
            <person name="Girard L."/>
            <person name="Lood C."/>
            <person name="Rokni-Zadeh H."/>
            <person name="van Noort V."/>
            <person name="Lavigne R."/>
            <person name="De Mot R."/>
        </authorList>
    </citation>
    <scope>NUCLEOTIDE SEQUENCE</scope>
    <source>
        <strain evidence="3 5">SWRI102</strain>
    </source>
</reference>
<dbReference type="EMBL" id="JABWQX020000006">
    <property type="protein sequence ID" value="MBV4554450.1"/>
    <property type="molecule type" value="Genomic_DNA"/>
</dbReference>
<dbReference type="SUPFAM" id="SSF52540">
    <property type="entry name" value="P-loop containing nucleoside triphosphate hydrolases"/>
    <property type="match status" value="1"/>
</dbReference>
<reference evidence="4" key="3">
    <citation type="submission" date="2021-06" db="EMBL/GenBank/DDBJ databases">
        <title>Updating the genus Pseudomonas: Description of 43 new species and partition of the Pseudomonas putida group.</title>
        <authorList>
            <person name="Girard L."/>
            <person name="Lood C."/>
            <person name="Vandamme P."/>
            <person name="Rokni-Zadeh H."/>
            <person name="Van Noort V."/>
            <person name="Hofte M."/>
            <person name="Lavigne R."/>
            <person name="De Mot R."/>
        </authorList>
    </citation>
    <scope>NUCLEOTIDE SEQUENCE</scope>
    <source>
        <strain evidence="4">SWRI102</strain>
    </source>
</reference>